<dbReference type="AlphaFoldDB" id="A0A0H2L359"/>
<evidence type="ECO:0000313" key="3">
    <source>
        <dbReference type="Proteomes" id="UP000035265"/>
    </source>
</evidence>
<feature type="coiled-coil region" evidence="1">
    <location>
        <begin position="28"/>
        <end position="55"/>
    </location>
</feature>
<dbReference type="PATRIC" id="fig|264251.5.peg.2298"/>
<evidence type="ECO:0000256" key="1">
    <source>
        <dbReference type="SAM" id="Coils"/>
    </source>
</evidence>
<name>A0A0H2L359_9MICO</name>
<dbReference type="RefSeq" id="WP_047232980.1">
    <property type="nucleotide sequence ID" value="NZ_JNBQ01000012.1"/>
</dbReference>
<keyword evidence="1" id="KW-0175">Coiled coil</keyword>
<protein>
    <submittedName>
        <fullName evidence="2">Uncharacterized protein</fullName>
    </submittedName>
</protein>
<comment type="caution">
    <text evidence="2">The sequence shown here is derived from an EMBL/GenBank/DDBJ whole genome shotgun (WGS) entry which is preliminary data.</text>
</comment>
<organism evidence="2 3">
    <name type="scientific">Cellulosimicrobium funkei</name>
    <dbReference type="NCBI Taxonomy" id="264251"/>
    <lineage>
        <taxon>Bacteria</taxon>
        <taxon>Bacillati</taxon>
        <taxon>Actinomycetota</taxon>
        <taxon>Actinomycetes</taxon>
        <taxon>Micrococcales</taxon>
        <taxon>Promicromonosporaceae</taxon>
        <taxon>Cellulosimicrobium</taxon>
    </lineage>
</organism>
<dbReference type="STRING" id="264251.FB00_11290"/>
<accession>A0A0H2L359</accession>
<sequence length="61" mass="7500">MGKHYNQPDSLTYRMRIRLREKGLKQMAERHARERRTKEQELSALRAEYELYLNEHPEDAR</sequence>
<keyword evidence="3" id="KW-1185">Reference proteome</keyword>
<dbReference type="Proteomes" id="UP000035265">
    <property type="component" value="Unassembled WGS sequence"/>
</dbReference>
<proteinExistence type="predicted"/>
<reference evidence="2 3" key="1">
    <citation type="submission" date="2014-05" db="EMBL/GenBank/DDBJ databases">
        <title>Cellulosimicrobium funkei U11 genome.</title>
        <authorList>
            <person name="Hu C."/>
            <person name="Gong Y."/>
            <person name="Wan W."/>
            <person name="Jiang M."/>
        </authorList>
    </citation>
    <scope>NUCLEOTIDE SEQUENCE [LARGE SCALE GENOMIC DNA]</scope>
    <source>
        <strain evidence="2 3">U11</strain>
    </source>
</reference>
<dbReference type="EMBL" id="JNBQ01000012">
    <property type="protein sequence ID" value="KLN34582.1"/>
    <property type="molecule type" value="Genomic_DNA"/>
</dbReference>
<evidence type="ECO:0000313" key="2">
    <source>
        <dbReference type="EMBL" id="KLN34582.1"/>
    </source>
</evidence>
<gene>
    <name evidence="2" type="ORF">FB00_11290</name>
</gene>